<dbReference type="STRING" id="48701.ENSPMEP00000022829"/>
<feature type="binding site" evidence="1">
    <location>
        <position position="190"/>
    </location>
    <ligand>
        <name>Zn(2+)</name>
        <dbReference type="ChEBI" id="CHEBI:29105"/>
    </ligand>
</feature>
<feature type="binding site" evidence="1">
    <location>
        <position position="105"/>
    </location>
    <ligand>
        <name>Zn(2+)</name>
        <dbReference type="ChEBI" id="CHEBI:29105"/>
    </ligand>
</feature>
<keyword evidence="3" id="KW-1185">Reference proteome</keyword>
<dbReference type="Gene3D" id="1.20.140.30">
    <property type="entry name" value="MOB kinase activator"/>
    <property type="match status" value="1"/>
</dbReference>
<evidence type="ECO:0000313" key="2">
    <source>
        <dbReference type="Ensembl" id="ENSPMEP00000028204.1"/>
    </source>
</evidence>
<dbReference type="SUPFAM" id="SSF101152">
    <property type="entry name" value="Mob1/phocein"/>
    <property type="match status" value="1"/>
</dbReference>
<proteinExistence type="predicted"/>
<sequence>MGCRETCLSASYGERREGGACWVWDSRQRRHKHTDTGEVDGINNNNQEECPYLQRQNACQRITDANMFALISLPPGMDKAEWLASNTVAFFKHINLFSSALSEFCTPSTCPTACGPGNMVYFWTDDHGRKLKCSAPLYFDYAMSYIQELLTDEDVFPTKAGATFPTGFIFLVQKVFLLLLRTLAHIYWSHYSEVLALDLHPHLNTLFSHLTLFCQQHSLLEPEDMKPLQDLITALERHG</sequence>
<dbReference type="Pfam" id="PF03637">
    <property type="entry name" value="Mob1_phocein"/>
    <property type="match status" value="1"/>
</dbReference>
<name>A0A3B3YLF4_9TELE</name>
<dbReference type="InterPro" id="IPR036703">
    <property type="entry name" value="MOB_kinase_act_sf"/>
</dbReference>
<dbReference type="SMART" id="SM01388">
    <property type="entry name" value="Mob1_phocein"/>
    <property type="match status" value="1"/>
</dbReference>
<dbReference type="InterPro" id="IPR005301">
    <property type="entry name" value="MOB_kinase_act_fam"/>
</dbReference>
<organism evidence="2 3">
    <name type="scientific">Poecilia mexicana</name>
    <dbReference type="NCBI Taxonomy" id="48701"/>
    <lineage>
        <taxon>Eukaryota</taxon>
        <taxon>Metazoa</taxon>
        <taxon>Chordata</taxon>
        <taxon>Craniata</taxon>
        <taxon>Vertebrata</taxon>
        <taxon>Euteleostomi</taxon>
        <taxon>Actinopterygii</taxon>
        <taxon>Neopterygii</taxon>
        <taxon>Teleostei</taxon>
        <taxon>Neoteleostei</taxon>
        <taxon>Acanthomorphata</taxon>
        <taxon>Ovalentaria</taxon>
        <taxon>Atherinomorphae</taxon>
        <taxon>Cyprinodontiformes</taxon>
        <taxon>Poeciliidae</taxon>
        <taxon>Poeciliinae</taxon>
        <taxon>Poecilia</taxon>
    </lineage>
</organism>
<protein>
    <submittedName>
        <fullName evidence="2">Uncharacterized protein</fullName>
    </submittedName>
</protein>
<dbReference type="Proteomes" id="UP000261480">
    <property type="component" value="Unplaced"/>
</dbReference>
<dbReference type="Ensembl" id="ENSPMET00000011740.1">
    <property type="protein sequence ID" value="ENSPMEP00000022829.1"/>
    <property type="gene ID" value="ENSPMEG00000004001.1"/>
</dbReference>
<feature type="binding site" evidence="1">
    <location>
        <position position="110"/>
    </location>
    <ligand>
        <name>Zn(2+)</name>
        <dbReference type="ChEBI" id="CHEBI:29105"/>
    </ligand>
</feature>
<dbReference type="AlphaFoldDB" id="A0A3B3YLF4"/>
<reference evidence="2" key="1">
    <citation type="submission" date="2025-05" db="UniProtKB">
        <authorList>
            <consortium name="Ensembl"/>
        </authorList>
    </citation>
    <scope>IDENTIFICATION</scope>
</reference>
<accession>A0A3B3YLF4</accession>
<feature type="binding site" evidence="1">
    <location>
        <position position="185"/>
    </location>
    <ligand>
        <name>Zn(2+)</name>
        <dbReference type="ChEBI" id="CHEBI:29105"/>
    </ligand>
</feature>
<evidence type="ECO:0000313" key="3">
    <source>
        <dbReference type="Proteomes" id="UP000261480"/>
    </source>
</evidence>
<dbReference type="Ensembl" id="ENSPMET00000031269.1">
    <property type="protein sequence ID" value="ENSPMEP00000028204.1"/>
    <property type="gene ID" value="ENSPMEG00000013183.1"/>
</dbReference>
<evidence type="ECO:0000256" key="1">
    <source>
        <dbReference type="PIRSR" id="PIRSR605301-1"/>
    </source>
</evidence>
<keyword evidence="1" id="KW-0479">Metal-binding</keyword>
<dbReference type="PANTHER" id="PTHR22599">
    <property type="entry name" value="MPS ONE BINDER KINASE ACTIVATOR-LIKE MOB"/>
    <property type="match status" value="1"/>
</dbReference>
<keyword evidence="1" id="KW-0862">Zinc</keyword>